<dbReference type="RefSeq" id="WP_129234359.1">
    <property type="nucleotide sequence ID" value="NZ_SDPL01000113.1"/>
</dbReference>
<dbReference type="OrthoDB" id="5007301at2"/>
<dbReference type="EMBL" id="SDPL01000113">
    <property type="protein sequence ID" value="RXZ48216.1"/>
    <property type="molecule type" value="Genomic_DNA"/>
</dbReference>
<sequence>MNEKPIKVDAATDRTVSELAYFLRTTKKAVVAIAVAEYSEQRDRYLAAPATSGGSGEGEFGPEDGGGEHGAPGDHGTGDTRASARPTVLDLAPLQRLALRRTELVRAFATHGAGGIRLLDTAPAAPGEAGLVLLAETDIVEGGQAAWDLSRVASQLLGLRVEVISTTMLRLFDKPRLRRALEQSRPL</sequence>
<organism evidence="2 3">
    <name type="scientific">Agromyces binzhouensis</name>
    <dbReference type="NCBI Taxonomy" id="1817495"/>
    <lineage>
        <taxon>Bacteria</taxon>
        <taxon>Bacillati</taxon>
        <taxon>Actinomycetota</taxon>
        <taxon>Actinomycetes</taxon>
        <taxon>Micrococcales</taxon>
        <taxon>Microbacteriaceae</taxon>
        <taxon>Agromyces</taxon>
    </lineage>
</organism>
<gene>
    <name evidence="2" type="ORF">ESO86_07620</name>
</gene>
<name>A0A4Q2JN44_9MICO</name>
<accession>A0A4Q2JN44</accession>
<protein>
    <submittedName>
        <fullName evidence="2">Uncharacterized protein</fullName>
    </submittedName>
</protein>
<reference evidence="2 3" key="1">
    <citation type="submission" date="2019-01" db="EMBL/GenBank/DDBJ databases">
        <authorList>
            <person name="Li J."/>
        </authorList>
    </citation>
    <scope>NUCLEOTIDE SEQUENCE [LARGE SCALE GENOMIC DNA]</scope>
    <source>
        <strain evidence="2 3">CGMCC 4.7180</strain>
    </source>
</reference>
<evidence type="ECO:0000313" key="2">
    <source>
        <dbReference type="EMBL" id="RXZ48216.1"/>
    </source>
</evidence>
<keyword evidence="3" id="KW-1185">Reference proteome</keyword>
<dbReference type="Proteomes" id="UP000292881">
    <property type="component" value="Unassembled WGS sequence"/>
</dbReference>
<evidence type="ECO:0000256" key="1">
    <source>
        <dbReference type="SAM" id="MobiDB-lite"/>
    </source>
</evidence>
<feature type="region of interest" description="Disordered" evidence="1">
    <location>
        <begin position="47"/>
        <end position="85"/>
    </location>
</feature>
<dbReference type="AlphaFoldDB" id="A0A4Q2JN44"/>
<comment type="caution">
    <text evidence="2">The sequence shown here is derived from an EMBL/GenBank/DDBJ whole genome shotgun (WGS) entry which is preliminary data.</text>
</comment>
<proteinExistence type="predicted"/>
<evidence type="ECO:0000313" key="3">
    <source>
        <dbReference type="Proteomes" id="UP000292881"/>
    </source>
</evidence>